<dbReference type="InterPro" id="IPR013761">
    <property type="entry name" value="SAM/pointed_sf"/>
</dbReference>
<feature type="domain" description="Small ribosomal subunit protein mS41 SAM" evidence="6">
    <location>
        <begin position="81"/>
        <end position="137"/>
    </location>
</feature>
<organism evidence="7">
    <name type="scientific">Gibberella zeae</name>
    <name type="common">Wheat head blight fungus</name>
    <name type="synonym">Fusarium graminearum</name>
    <dbReference type="NCBI Taxonomy" id="5518"/>
    <lineage>
        <taxon>Eukaryota</taxon>
        <taxon>Fungi</taxon>
        <taxon>Dikarya</taxon>
        <taxon>Ascomycota</taxon>
        <taxon>Pezizomycotina</taxon>
        <taxon>Sordariomycetes</taxon>
        <taxon>Hypocreomycetidae</taxon>
        <taxon>Hypocreales</taxon>
        <taxon>Nectriaceae</taxon>
        <taxon>Fusarium</taxon>
    </lineage>
</organism>
<dbReference type="SMART" id="SM01238">
    <property type="entry name" value="IGR"/>
    <property type="match status" value="1"/>
</dbReference>
<evidence type="ECO:0000256" key="1">
    <source>
        <dbReference type="ARBA" id="ARBA00004173"/>
    </source>
</evidence>
<feature type="region of interest" description="Disordered" evidence="5">
    <location>
        <begin position="244"/>
        <end position="280"/>
    </location>
</feature>
<dbReference type="PANTHER" id="PTHR28235:SF1">
    <property type="entry name" value="SMALL RIBOSOMAL SUBUNIT PROTEIN MS41"/>
    <property type="match status" value="1"/>
</dbReference>
<dbReference type="InterPro" id="IPR019083">
    <property type="entry name" value="SAM_Ribosomal_mS41"/>
</dbReference>
<comment type="subcellular location">
    <subcellularLocation>
        <location evidence="1">Mitochondrion</location>
    </subcellularLocation>
</comment>
<feature type="compositionally biased region" description="Basic and acidic residues" evidence="5">
    <location>
        <begin position="244"/>
        <end position="260"/>
    </location>
</feature>
<sequence length="280" mass="31375">VKFRDQRSSACETLTLTLESGWTSCHSTHWTFKMKGERLRPTFGLLLQSGSAFSRTGQIRQLHKTRPAHPIPKPVPFVPDVPTFLTLIGRGLNKYANKFPSWNALFSLTSPELKELGIEPPRNRRYLLQWMQKYRKGSLGIGGDFRHVKNGEAVLRIATPPANTLKNTKWVVNVPHDIAPAEESATETSSKKSKKPAAQNESELVRPNGYTIVGAQTIAGPYAQTLPGGSGVVVKVTEGMWEDRQGRKIDGGERRRAETRFKKRSAERRAEREAEMLAKM</sequence>
<dbReference type="Pfam" id="PF09597">
    <property type="entry name" value="SAM_Ribosomal_mS41"/>
    <property type="match status" value="1"/>
</dbReference>
<comment type="similarity">
    <text evidence="2">Belongs to the mitochondrion-specific ribosomal protein mS41 family.</text>
</comment>
<feature type="non-terminal residue" evidence="7">
    <location>
        <position position="1"/>
    </location>
</feature>
<dbReference type="EMBL" id="CAAKMV010000139">
    <property type="protein sequence ID" value="VIO59325.1"/>
    <property type="molecule type" value="Genomic_DNA"/>
</dbReference>
<evidence type="ECO:0000256" key="2">
    <source>
        <dbReference type="ARBA" id="ARBA00010492"/>
    </source>
</evidence>
<protein>
    <recommendedName>
        <fullName evidence="4">Small ribosomal subunit protein mS41</fullName>
    </recommendedName>
</protein>
<evidence type="ECO:0000313" key="7">
    <source>
        <dbReference type="EMBL" id="VIO59325.1"/>
    </source>
</evidence>
<proteinExistence type="inferred from homology"/>
<dbReference type="InterPro" id="IPR039603">
    <property type="entry name" value="Ribosomal_mS41"/>
</dbReference>
<evidence type="ECO:0000259" key="6">
    <source>
        <dbReference type="SMART" id="SM01238"/>
    </source>
</evidence>
<evidence type="ECO:0000256" key="5">
    <source>
        <dbReference type="SAM" id="MobiDB-lite"/>
    </source>
</evidence>
<name>A0A4E9DUH0_GIBZA</name>
<gene>
    <name evidence="7" type="ORF">FUG_LOCUS343164</name>
</gene>
<dbReference type="PANTHER" id="PTHR28235">
    <property type="entry name" value="PROTEIN FYV4, MITOCHONDRIAL"/>
    <property type="match status" value="1"/>
</dbReference>
<reference evidence="7" key="1">
    <citation type="submission" date="2019-04" db="EMBL/GenBank/DDBJ databases">
        <authorList>
            <person name="Melise S."/>
            <person name="Noan J."/>
            <person name="Okalmin O."/>
        </authorList>
    </citation>
    <scope>NUCLEOTIDE SEQUENCE</scope>
    <source>
        <strain evidence="7">FN9</strain>
    </source>
</reference>
<dbReference type="SUPFAM" id="SSF47769">
    <property type="entry name" value="SAM/Pointed domain"/>
    <property type="match status" value="1"/>
</dbReference>
<keyword evidence="3" id="KW-0496">Mitochondrion</keyword>
<evidence type="ECO:0000256" key="3">
    <source>
        <dbReference type="ARBA" id="ARBA00023128"/>
    </source>
</evidence>
<dbReference type="GO" id="GO:0005739">
    <property type="term" value="C:mitochondrion"/>
    <property type="evidence" value="ECO:0007669"/>
    <property type="project" value="UniProtKB-SubCell"/>
</dbReference>
<accession>A0A4E9DUH0</accession>
<dbReference type="CDD" id="cd09487">
    <property type="entry name" value="SAM_superfamily"/>
    <property type="match status" value="1"/>
</dbReference>
<feature type="region of interest" description="Disordered" evidence="5">
    <location>
        <begin position="181"/>
        <end position="205"/>
    </location>
</feature>
<evidence type="ECO:0000256" key="4">
    <source>
        <dbReference type="ARBA" id="ARBA00035129"/>
    </source>
</evidence>
<dbReference type="AlphaFoldDB" id="A0A4E9DUH0"/>
<feature type="compositionally biased region" description="Basic and acidic residues" evidence="5">
    <location>
        <begin position="267"/>
        <end position="280"/>
    </location>
</feature>